<accession>I0WG04</accession>
<dbReference type="PANTHER" id="PTHR22946:SF9">
    <property type="entry name" value="POLYKETIDE TRANSFERASE AF380"/>
    <property type="match status" value="1"/>
</dbReference>
<protein>
    <recommendedName>
        <fullName evidence="4">4-O-methyl-glucuronoyl methylesterase-like domain-containing protein</fullName>
    </recommendedName>
</protein>
<comment type="caution">
    <text evidence="5">The sequence shown here is derived from an EMBL/GenBank/DDBJ whole genome shotgun (WGS) entry which is preliminary data.</text>
</comment>
<dbReference type="EMBL" id="AJJU01000006">
    <property type="protein sequence ID" value="EID75320.1"/>
    <property type="molecule type" value="Genomic_DNA"/>
</dbReference>
<evidence type="ECO:0000256" key="1">
    <source>
        <dbReference type="ARBA" id="ARBA00022487"/>
    </source>
</evidence>
<dbReference type="InterPro" id="IPR050261">
    <property type="entry name" value="FrsA_esterase"/>
</dbReference>
<evidence type="ECO:0000313" key="6">
    <source>
        <dbReference type="Proteomes" id="UP000005938"/>
    </source>
</evidence>
<feature type="domain" description="4-O-methyl-glucuronoyl methylesterase-like" evidence="4">
    <location>
        <begin position="572"/>
        <end position="746"/>
    </location>
</feature>
<feature type="domain" description="4-O-methyl-glucuronoyl methylesterase-like" evidence="4">
    <location>
        <begin position="170"/>
        <end position="391"/>
    </location>
</feature>
<dbReference type="Gene3D" id="3.40.50.1820">
    <property type="entry name" value="alpha/beta hydrolase"/>
    <property type="match status" value="2"/>
</dbReference>
<dbReference type="STRING" id="946077.W5A_07110"/>
<reference evidence="5 6" key="1">
    <citation type="journal article" date="2012" name="J. Bacteriol.">
        <title>Genome Sequence of the Halotolerant Bacterium Imtechella halotolerans K1T.</title>
        <authorList>
            <person name="Kumar S."/>
            <person name="Vikram S."/>
            <person name="Subramanian S."/>
            <person name="Raghava G.P."/>
            <person name="Pinnaka A.K."/>
        </authorList>
    </citation>
    <scope>NUCLEOTIDE SEQUENCE [LARGE SCALE GENOMIC DNA]</scope>
    <source>
        <strain evidence="5 6">K1</strain>
    </source>
</reference>
<dbReference type="SUPFAM" id="SSF53474">
    <property type="entry name" value="alpha/beta-Hydrolases"/>
    <property type="match status" value="2"/>
</dbReference>
<dbReference type="Pfam" id="PF22244">
    <property type="entry name" value="GCE_fung"/>
    <property type="match status" value="2"/>
</dbReference>
<keyword evidence="6" id="KW-1185">Reference proteome</keyword>
<evidence type="ECO:0000256" key="3">
    <source>
        <dbReference type="ARBA" id="ARBA00022801"/>
    </source>
</evidence>
<keyword evidence="3" id="KW-0378">Hydrolase</keyword>
<sequence>MSFQGSKKQIHLLGLLSLVFVLFSGGLGLFGQDKSKESNKRRIQYLNQLYVTLLPDDYRIHPTALAPTPEDSTWTDWQKRSGELPPDFKSMPSLPFLPDPLIIDEGGANIPVKTIEDWNTKRQWIKEQAQYWITGTMPPSPTNLKWTVLNERKVDGLMEKDVLLEFGPDHSASLHLTLLYPPGEGPFPVFMCSWKKDRYDWVQAGVRRGYIGVRFTATDPKYGFTDDSQEYEKIWWPEYDFSAINRWAWAASRAIDYLYTLPEINKDQIGLAGFSRNGKMALWAAAYDERIKAVVPISAGTGGENPFRYTSDKYRNETIELLTRVRPHWLHPRLRFYVGRESKLPVDMNSLMALVAPRGLMLTSSIIESAGNHFGIEQAYYSAKKAYDFLGAGDQIAVDLRYGLHAPANRDMERYFDFFDYVFKRGSMKPKNELFHTYSFSKWVRLSNEFIDPLDFRPNESDDLLKDKNAKPIKSSEDWEKKKKDIAQQLEWVMGKEPPSLGPGIQTDYLRETLKEPMLESTIGSQDISFGTLYYPINAEGKPKDDHLPVVIYLHEFSYSAGFSKSKEIIEQFTNSGFAVYTYDQIGFGTRIEEGTLFYDRFAKWSKLGRMVADVRWAIDELSAIEFLDKNKIMVVGYALGGTVALYSGALDPRISGVVSVSGFTPMRSDTTGKTAEGIYHYSHLHGLLPRLGFFVGEETRIPYDFHEILASLAPRPVLVVAPKWDQYASVKDVSQSVKDANRVYSLYSDHVKIQLEVPDDYSRFSSDTQKRVVAWLKGL</sequence>
<dbReference type="RefSeq" id="WP_008238884.1">
    <property type="nucleotide sequence ID" value="NZ_AJJU01000006.1"/>
</dbReference>
<keyword evidence="1" id="KW-0719">Serine esterase</keyword>
<dbReference type="InterPro" id="IPR029058">
    <property type="entry name" value="AB_hydrolase_fold"/>
</dbReference>
<organism evidence="5 6">
    <name type="scientific">Imtechella halotolerans K1</name>
    <dbReference type="NCBI Taxonomy" id="946077"/>
    <lineage>
        <taxon>Bacteria</taxon>
        <taxon>Pseudomonadati</taxon>
        <taxon>Bacteroidota</taxon>
        <taxon>Flavobacteriia</taxon>
        <taxon>Flavobacteriales</taxon>
        <taxon>Flavobacteriaceae</taxon>
        <taxon>Imtechella</taxon>
    </lineage>
</organism>
<dbReference type="InterPro" id="IPR054579">
    <property type="entry name" value="GCE-like_dom"/>
</dbReference>
<dbReference type="AlphaFoldDB" id="I0WG04"/>
<dbReference type="OrthoDB" id="9809261at2"/>
<keyword evidence="2" id="KW-0732">Signal</keyword>
<name>I0WG04_9FLAO</name>
<gene>
    <name evidence="5" type="ORF">W5A_07110</name>
</gene>
<evidence type="ECO:0000259" key="4">
    <source>
        <dbReference type="Pfam" id="PF22244"/>
    </source>
</evidence>
<proteinExistence type="predicted"/>
<evidence type="ECO:0000313" key="5">
    <source>
        <dbReference type="EMBL" id="EID75320.1"/>
    </source>
</evidence>
<dbReference type="Proteomes" id="UP000005938">
    <property type="component" value="Unassembled WGS sequence"/>
</dbReference>
<dbReference type="PANTHER" id="PTHR22946">
    <property type="entry name" value="DIENELACTONE HYDROLASE DOMAIN-CONTAINING PROTEIN-RELATED"/>
    <property type="match status" value="1"/>
</dbReference>
<dbReference type="GO" id="GO:0052689">
    <property type="term" value="F:carboxylic ester hydrolase activity"/>
    <property type="evidence" value="ECO:0007669"/>
    <property type="project" value="UniProtKB-KW"/>
</dbReference>
<dbReference type="eggNOG" id="COG1073">
    <property type="taxonomic scope" value="Bacteria"/>
</dbReference>
<evidence type="ECO:0000256" key="2">
    <source>
        <dbReference type="ARBA" id="ARBA00022729"/>
    </source>
</evidence>